<feature type="non-terminal residue" evidence="2">
    <location>
        <position position="1"/>
    </location>
</feature>
<proteinExistence type="predicted"/>
<gene>
    <name evidence="2" type="ORF">HID58_024405</name>
</gene>
<dbReference type="PANTHER" id="PTHR31681">
    <property type="entry name" value="C2H2-LIKE ZINC FINGER PROTEIN"/>
    <property type="match status" value="1"/>
</dbReference>
<sequence>PPKLCLRKPVLVRCSPLHHSNGYSSASLPQSQILPSTILCADPCRPHLVRPVYRRRDGDMDILDHEMPSDFMEVTEMIGTSNGWITSLVDGIVQIREHPGKNRKQLRIIFLPPHVTLPLCQAQMATNVAMSSSSPLKEDCVVAVKFWGPQLSICKPAQSNAEWINIRISNPCFFSSPVMYSEKEDMFRIIGSGGHLVGSWDLGKHKCTPKIQRLQFQNLPELSKAKRELLYSSNTSEHLVESRTTGETFMVKWYKRTAKTIYCIERMETQALMVFKIDEEGNAVYTQDIGDLCIFLTKSESFCVPACSVRHMRPNRGFISLLKVFMSLILNQPPKLCLRKPVLVRCSPLHHSNGYSSASLPQSQILPSTIFCADPCRPHLVRRVVRRDGDMHALDYEMPRDFMELTEMIGTSNGWVTCLVDGIVRIREYPGPGKNRKQLRIIFLPPHETLPLCQAQMATNVAMSSSSPEKEECAVAVKFLGPQLSICKPAQSNAEWINIRISNPCFFSSPVMYSEKEDMFRIIGSGGHLVGSWDLGKHKCTPKVQRLQFQNLPELSKAKRELLYSSNTSEHLVESRTTGETFMVKWYKRTTKTIYCIERMETKALMVLKIDEQGNAVYTQDIGDLCIFLTRSESFCVPACSVRHMRPNHVKLMDVDEFTIIDLAAQKWN</sequence>
<reference evidence="2 3" key="1">
    <citation type="submission" date="2021-05" db="EMBL/GenBank/DDBJ databases">
        <title>Genome Assembly of Synthetic Allotetraploid Brassica napus Reveals Homoeologous Exchanges between Subgenomes.</title>
        <authorList>
            <person name="Davis J.T."/>
        </authorList>
    </citation>
    <scope>NUCLEOTIDE SEQUENCE [LARGE SCALE GENOMIC DNA]</scope>
    <source>
        <strain evidence="3">cv. Da-Ae</strain>
        <tissue evidence="2">Seedling</tissue>
    </source>
</reference>
<evidence type="ECO:0000259" key="1">
    <source>
        <dbReference type="Pfam" id="PF03478"/>
    </source>
</evidence>
<protein>
    <recommendedName>
        <fullName evidence="1">KIB1-4 beta-propeller domain-containing protein</fullName>
    </recommendedName>
</protein>
<dbReference type="Pfam" id="PF03478">
    <property type="entry name" value="Beta-prop_KIB1-4"/>
    <property type="match status" value="2"/>
</dbReference>
<name>A0ABQ8D4S3_BRANA</name>
<evidence type="ECO:0000313" key="3">
    <source>
        <dbReference type="Proteomes" id="UP000824890"/>
    </source>
</evidence>
<dbReference type="EMBL" id="JAGKQM010000006">
    <property type="protein sequence ID" value="KAH0924387.1"/>
    <property type="molecule type" value="Genomic_DNA"/>
</dbReference>
<evidence type="ECO:0000313" key="2">
    <source>
        <dbReference type="EMBL" id="KAH0924387.1"/>
    </source>
</evidence>
<dbReference type="InterPro" id="IPR005174">
    <property type="entry name" value="KIB1-4_b-propeller"/>
</dbReference>
<feature type="domain" description="KIB1-4 beta-propeller" evidence="1">
    <location>
        <begin position="397"/>
        <end position="654"/>
    </location>
</feature>
<dbReference type="PANTHER" id="PTHR31681:SF96">
    <property type="entry name" value="DUF295 DOMAIN-CONTAINING PROTEIN"/>
    <property type="match status" value="1"/>
</dbReference>
<accession>A0ABQ8D4S3</accession>
<comment type="caution">
    <text evidence="2">The sequence shown here is derived from an EMBL/GenBank/DDBJ whole genome shotgun (WGS) entry which is preliminary data.</text>
</comment>
<feature type="domain" description="KIB1-4 beta-propeller" evidence="1">
    <location>
        <begin position="65"/>
        <end position="316"/>
    </location>
</feature>
<dbReference type="Proteomes" id="UP000824890">
    <property type="component" value="Unassembled WGS sequence"/>
</dbReference>
<organism evidence="2 3">
    <name type="scientific">Brassica napus</name>
    <name type="common">Rape</name>
    <dbReference type="NCBI Taxonomy" id="3708"/>
    <lineage>
        <taxon>Eukaryota</taxon>
        <taxon>Viridiplantae</taxon>
        <taxon>Streptophyta</taxon>
        <taxon>Embryophyta</taxon>
        <taxon>Tracheophyta</taxon>
        <taxon>Spermatophyta</taxon>
        <taxon>Magnoliopsida</taxon>
        <taxon>eudicotyledons</taxon>
        <taxon>Gunneridae</taxon>
        <taxon>Pentapetalae</taxon>
        <taxon>rosids</taxon>
        <taxon>malvids</taxon>
        <taxon>Brassicales</taxon>
        <taxon>Brassicaceae</taxon>
        <taxon>Brassiceae</taxon>
        <taxon>Brassica</taxon>
    </lineage>
</organism>
<keyword evidence="3" id="KW-1185">Reference proteome</keyword>